<protein>
    <submittedName>
        <fullName evidence="1">Uncharacterized protein</fullName>
    </submittedName>
</protein>
<gene>
    <name evidence="1" type="ORF">HPB47_026324</name>
</gene>
<sequence length="105" mass="12194">SNLPGNLTRLEVVSLRRVRVNAEITPAVRARWGHTTASSCCHFCPTAVREADLGHLLWIFPGLQVTRRRHLSRVDLHPYRSSDFQRLRRSPHRRSLLDLFWETGI</sequence>
<organism evidence="1 2">
    <name type="scientific">Ixodes persulcatus</name>
    <name type="common">Taiga tick</name>
    <dbReference type="NCBI Taxonomy" id="34615"/>
    <lineage>
        <taxon>Eukaryota</taxon>
        <taxon>Metazoa</taxon>
        <taxon>Ecdysozoa</taxon>
        <taxon>Arthropoda</taxon>
        <taxon>Chelicerata</taxon>
        <taxon>Arachnida</taxon>
        <taxon>Acari</taxon>
        <taxon>Parasitiformes</taxon>
        <taxon>Ixodida</taxon>
        <taxon>Ixodoidea</taxon>
        <taxon>Ixodidae</taxon>
        <taxon>Ixodinae</taxon>
        <taxon>Ixodes</taxon>
    </lineage>
</organism>
<proteinExistence type="predicted"/>
<dbReference type="Proteomes" id="UP000805193">
    <property type="component" value="Unassembled WGS sequence"/>
</dbReference>
<evidence type="ECO:0000313" key="2">
    <source>
        <dbReference type="Proteomes" id="UP000805193"/>
    </source>
</evidence>
<reference evidence="1 2" key="1">
    <citation type="journal article" date="2020" name="Cell">
        <title>Large-Scale Comparative Analyses of Tick Genomes Elucidate Their Genetic Diversity and Vector Capacities.</title>
        <authorList>
            <consortium name="Tick Genome and Microbiome Consortium (TIGMIC)"/>
            <person name="Jia N."/>
            <person name="Wang J."/>
            <person name="Shi W."/>
            <person name="Du L."/>
            <person name="Sun Y."/>
            <person name="Zhan W."/>
            <person name="Jiang J.F."/>
            <person name="Wang Q."/>
            <person name="Zhang B."/>
            <person name="Ji P."/>
            <person name="Bell-Sakyi L."/>
            <person name="Cui X.M."/>
            <person name="Yuan T.T."/>
            <person name="Jiang B.G."/>
            <person name="Yang W.F."/>
            <person name="Lam T.T."/>
            <person name="Chang Q.C."/>
            <person name="Ding S.J."/>
            <person name="Wang X.J."/>
            <person name="Zhu J.G."/>
            <person name="Ruan X.D."/>
            <person name="Zhao L."/>
            <person name="Wei J.T."/>
            <person name="Ye R.Z."/>
            <person name="Que T.C."/>
            <person name="Du C.H."/>
            <person name="Zhou Y.H."/>
            <person name="Cheng J.X."/>
            <person name="Dai P.F."/>
            <person name="Guo W.B."/>
            <person name="Han X.H."/>
            <person name="Huang E.J."/>
            <person name="Li L.F."/>
            <person name="Wei W."/>
            <person name="Gao Y.C."/>
            <person name="Liu J.Z."/>
            <person name="Shao H.Z."/>
            <person name="Wang X."/>
            <person name="Wang C.C."/>
            <person name="Yang T.C."/>
            <person name="Huo Q.B."/>
            <person name="Li W."/>
            <person name="Chen H.Y."/>
            <person name="Chen S.E."/>
            <person name="Zhou L.G."/>
            <person name="Ni X.B."/>
            <person name="Tian J.H."/>
            <person name="Sheng Y."/>
            <person name="Liu T."/>
            <person name="Pan Y.S."/>
            <person name="Xia L.Y."/>
            <person name="Li J."/>
            <person name="Zhao F."/>
            <person name="Cao W.C."/>
        </authorList>
    </citation>
    <scope>NUCLEOTIDE SEQUENCE [LARGE SCALE GENOMIC DNA]</scope>
    <source>
        <strain evidence="1">Iper-2018</strain>
    </source>
</reference>
<dbReference type="EMBL" id="JABSTQ010009704">
    <property type="protein sequence ID" value="KAG0426576.1"/>
    <property type="molecule type" value="Genomic_DNA"/>
</dbReference>
<feature type="non-terminal residue" evidence="1">
    <location>
        <position position="105"/>
    </location>
</feature>
<accession>A0AC60Q1G5</accession>
<comment type="caution">
    <text evidence="1">The sequence shown here is derived from an EMBL/GenBank/DDBJ whole genome shotgun (WGS) entry which is preliminary data.</text>
</comment>
<name>A0AC60Q1G5_IXOPE</name>
<keyword evidence="2" id="KW-1185">Reference proteome</keyword>
<feature type="non-terminal residue" evidence="1">
    <location>
        <position position="1"/>
    </location>
</feature>
<evidence type="ECO:0000313" key="1">
    <source>
        <dbReference type="EMBL" id="KAG0426576.1"/>
    </source>
</evidence>